<gene>
    <name evidence="2" type="ORF">EU557_13630</name>
</gene>
<sequence length="492" mass="55760">MPAPAFPSPPQPVSAETRLAYVLRHFRLAYENVPDISIGYAGTQPQLEIAEGAGEFFSQTNPYPAAPNRREWLGQSVPFFFDAEPWKPLLELLPSGQSRINADIISGAFYLLSGWQEYYSEERDQHGRFPYSASVQHTYGFVTLPVVNYYFDVLKTAVEHILGHSLKPCTWLNGAKWAAFITHDIDNLYSAWKAPAKAAFQRRDWPSLARQLWQHFTEKDAWDNLEEVQQTVASYGAKSTFFFLPEHRKAANGTPNADYKLRKVWQKAVAAIGNSETGLHASIGTDKLHLQLKSEGDLLQQFKKGDKDFGIRFHYLGWEPRITPTLLSLHGYSYDSTLGFAEHFGFRNSYCLPFYPFNFSASPFTVNPPQVTIQLLHNAPVSFTLGPRNSIQTSTFLEIPLNVMDATLHHPRYLQLEPKEILPALTPMFQEIERFGGVCTVLWHNENFDPANENTGPRQFAEIMEYLRSRAVAFVNGTDIVGEITKQRSTAS</sequence>
<dbReference type="Gene3D" id="3.20.20.370">
    <property type="entry name" value="Glycoside hydrolase/deacetylase"/>
    <property type="match status" value="1"/>
</dbReference>
<proteinExistence type="predicted"/>
<dbReference type="EMBL" id="SRKZ01000003">
    <property type="protein sequence ID" value="TGD80837.1"/>
    <property type="molecule type" value="Genomic_DNA"/>
</dbReference>
<dbReference type="InterPro" id="IPR054297">
    <property type="entry name" value="DUF7033"/>
</dbReference>
<organism evidence="2 3">
    <name type="scientific">Hymenobacter wooponensis</name>
    <dbReference type="NCBI Taxonomy" id="1525360"/>
    <lineage>
        <taxon>Bacteria</taxon>
        <taxon>Pseudomonadati</taxon>
        <taxon>Bacteroidota</taxon>
        <taxon>Cytophagia</taxon>
        <taxon>Cytophagales</taxon>
        <taxon>Hymenobacteraceae</taxon>
        <taxon>Hymenobacter</taxon>
    </lineage>
</organism>
<comment type="caution">
    <text evidence="2">The sequence shown here is derived from an EMBL/GenBank/DDBJ whole genome shotgun (WGS) entry which is preliminary data.</text>
</comment>
<dbReference type="InterPro" id="IPR011330">
    <property type="entry name" value="Glyco_hydro/deAcase_b/a-brl"/>
</dbReference>
<name>A0A4Z0MNK1_9BACT</name>
<dbReference type="Pfam" id="PF23019">
    <property type="entry name" value="DUF7033"/>
    <property type="match status" value="1"/>
</dbReference>
<dbReference type="GO" id="GO:0005975">
    <property type="term" value="P:carbohydrate metabolic process"/>
    <property type="evidence" value="ECO:0007669"/>
    <property type="project" value="InterPro"/>
</dbReference>
<keyword evidence="3" id="KW-1185">Reference proteome</keyword>
<reference evidence="2 3" key="1">
    <citation type="submission" date="2019-04" db="EMBL/GenBank/DDBJ databases">
        <authorList>
            <person name="Feng G."/>
            <person name="Zhang J."/>
            <person name="Zhu H."/>
        </authorList>
    </citation>
    <scope>NUCLEOTIDE SEQUENCE [LARGE SCALE GENOMIC DNA]</scope>
    <source>
        <strain evidence="2 3">JCM 19491</strain>
    </source>
</reference>
<evidence type="ECO:0000313" key="3">
    <source>
        <dbReference type="Proteomes" id="UP000298284"/>
    </source>
</evidence>
<protein>
    <recommendedName>
        <fullName evidence="1">DUF7033 domain-containing protein</fullName>
    </recommendedName>
</protein>
<feature type="domain" description="DUF7033" evidence="1">
    <location>
        <begin position="101"/>
        <end position="190"/>
    </location>
</feature>
<dbReference type="Proteomes" id="UP000298284">
    <property type="component" value="Unassembled WGS sequence"/>
</dbReference>
<dbReference type="AlphaFoldDB" id="A0A4Z0MNK1"/>
<dbReference type="OrthoDB" id="5573484at2"/>
<dbReference type="SUPFAM" id="SSF88713">
    <property type="entry name" value="Glycoside hydrolase/deacetylase"/>
    <property type="match status" value="1"/>
</dbReference>
<dbReference type="RefSeq" id="WP_135530979.1">
    <property type="nucleotide sequence ID" value="NZ_SRKZ01000003.1"/>
</dbReference>
<evidence type="ECO:0000259" key="1">
    <source>
        <dbReference type="Pfam" id="PF23019"/>
    </source>
</evidence>
<accession>A0A4Z0MNK1</accession>
<evidence type="ECO:0000313" key="2">
    <source>
        <dbReference type="EMBL" id="TGD80837.1"/>
    </source>
</evidence>